<gene>
    <name evidence="2" type="ORF">BaRGS_00020617</name>
</gene>
<evidence type="ECO:0000313" key="2">
    <source>
        <dbReference type="EMBL" id="KAK7488175.1"/>
    </source>
</evidence>
<keyword evidence="3" id="KW-1185">Reference proteome</keyword>
<organism evidence="2 3">
    <name type="scientific">Batillaria attramentaria</name>
    <dbReference type="NCBI Taxonomy" id="370345"/>
    <lineage>
        <taxon>Eukaryota</taxon>
        <taxon>Metazoa</taxon>
        <taxon>Spiralia</taxon>
        <taxon>Lophotrochozoa</taxon>
        <taxon>Mollusca</taxon>
        <taxon>Gastropoda</taxon>
        <taxon>Caenogastropoda</taxon>
        <taxon>Sorbeoconcha</taxon>
        <taxon>Cerithioidea</taxon>
        <taxon>Batillariidae</taxon>
        <taxon>Batillaria</taxon>
    </lineage>
</organism>
<feature type="compositionally biased region" description="Polar residues" evidence="1">
    <location>
        <begin position="27"/>
        <end position="42"/>
    </location>
</feature>
<evidence type="ECO:0000313" key="3">
    <source>
        <dbReference type="Proteomes" id="UP001519460"/>
    </source>
</evidence>
<dbReference type="Proteomes" id="UP001519460">
    <property type="component" value="Unassembled WGS sequence"/>
</dbReference>
<reference evidence="2 3" key="1">
    <citation type="journal article" date="2023" name="Sci. Data">
        <title>Genome assembly of the Korean intertidal mud-creeper Batillaria attramentaria.</title>
        <authorList>
            <person name="Patra A.K."/>
            <person name="Ho P.T."/>
            <person name="Jun S."/>
            <person name="Lee S.J."/>
            <person name="Kim Y."/>
            <person name="Won Y.J."/>
        </authorList>
    </citation>
    <scope>NUCLEOTIDE SEQUENCE [LARGE SCALE GENOMIC DNA]</scope>
    <source>
        <strain evidence="2">Wonlab-2016</strain>
    </source>
</reference>
<protein>
    <submittedName>
        <fullName evidence="2">Uncharacterized protein</fullName>
    </submittedName>
</protein>
<name>A0ABD0KLT3_9CAEN</name>
<feature type="compositionally biased region" description="Basic and acidic residues" evidence="1">
    <location>
        <begin position="11"/>
        <end position="26"/>
    </location>
</feature>
<feature type="non-terminal residue" evidence="2">
    <location>
        <position position="75"/>
    </location>
</feature>
<sequence>MQTIFVLTEPGKPEKEVIGGREDRRQSGCQSASPPSAYNSGTRDNRAGRLAEFRSLVCWFIVVLRSVGGGNAPSL</sequence>
<dbReference type="EMBL" id="JACVVK020000154">
    <property type="protein sequence ID" value="KAK7488175.1"/>
    <property type="molecule type" value="Genomic_DNA"/>
</dbReference>
<feature type="region of interest" description="Disordered" evidence="1">
    <location>
        <begin position="10"/>
        <end position="44"/>
    </location>
</feature>
<accession>A0ABD0KLT3</accession>
<comment type="caution">
    <text evidence="2">The sequence shown here is derived from an EMBL/GenBank/DDBJ whole genome shotgun (WGS) entry which is preliminary data.</text>
</comment>
<proteinExistence type="predicted"/>
<evidence type="ECO:0000256" key="1">
    <source>
        <dbReference type="SAM" id="MobiDB-lite"/>
    </source>
</evidence>
<dbReference type="AlphaFoldDB" id="A0ABD0KLT3"/>